<dbReference type="EMBL" id="PGGS01000357">
    <property type="protein sequence ID" value="PNH04815.1"/>
    <property type="molecule type" value="Genomic_DNA"/>
</dbReference>
<reference evidence="11 12" key="1">
    <citation type="journal article" date="2017" name="Mol. Biol. Evol.">
        <title>The 4-celled Tetrabaena socialis nuclear genome reveals the essential components for genetic control of cell number at the origin of multicellularity in the volvocine lineage.</title>
        <authorList>
            <person name="Featherston J."/>
            <person name="Arakaki Y."/>
            <person name="Hanschen E.R."/>
            <person name="Ferris P.J."/>
            <person name="Michod R.E."/>
            <person name="Olson B.J.S.C."/>
            <person name="Nozaki H."/>
            <person name="Durand P.M."/>
        </authorList>
    </citation>
    <scope>NUCLEOTIDE SEQUENCE [LARGE SCALE GENOMIC DNA]</scope>
    <source>
        <strain evidence="11 12">NIES-571</strain>
    </source>
</reference>
<dbReference type="Proteomes" id="UP000236333">
    <property type="component" value="Unassembled WGS sequence"/>
</dbReference>
<evidence type="ECO:0000256" key="3">
    <source>
        <dbReference type="ARBA" id="ARBA00022448"/>
    </source>
</evidence>
<organism evidence="11 12">
    <name type="scientific">Tetrabaena socialis</name>
    <dbReference type="NCBI Taxonomy" id="47790"/>
    <lineage>
        <taxon>Eukaryota</taxon>
        <taxon>Viridiplantae</taxon>
        <taxon>Chlorophyta</taxon>
        <taxon>core chlorophytes</taxon>
        <taxon>Chlorophyceae</taxon>
        <taxon>CS clade</taxon>
        <taxon>Chlamydomonadales</taxon>
        <taxon>Tetrabaenaceae</taxon>
        <taxon>Tetrabaena</taxon>
    </lineage>
</organism>
<evidence type="ECO:0000256" key="6">
    <source>
        <dbReference type="ARBA" id="ARBA00022989"/>
    </source>
</evidence>
<keyword evidence="5" id="KW-0677">Repeat</keyword>
<dbReference type="InterPro" id="IPR023395">
    <property type="entry name" value="MCP_dom_sf"/>
</dbReference>
<feature type="repeat" description="Solcar" evidence="9">
    <location>
        <begin position="240"/>
        <end position="327"/>
    </location>
</feature>
<comment type="caution">
    <text evidence="11">The sequence shown here is derived from an EMBL/GenBank/DDBJ whole genome shotgun (WGS) entry which is preliminary data.</text>
</comment>
<dbReference type="GO" id="GO:0000064">
    <property type="term" value="F:L-ornithine transmembrane transporter activity"/>
    <property type="evidence" value="ECO:0007669"/>
    <property type="project" value="TreeGrafter"/>
</dbReference>
<evidence type="ECO:0000256" key="5">
    <source>
        <dbReference type="ARBA" id="ARBA00022737"/>
    </source>
</evidence>
<dbReference type="GO" id="GO:0031966">
    <property type="term" value="C:mitochondrial membrane"/>
    <property type="evidence" value="ECO:0007669"/>
    <property type="project" value="UniProtKB-SubCell"/>
</dbReference>
<dbReference type="PANTHER" id="PTHR45624:SF12">
    <property type="entry name" value="MITOCHONDRIAL ORNITHINE TRANSPORTER 1"/>
    <property type="match status" value="1"/>
</dbReference>
<dbReference type="SUPFAM" id="SSF103506">
    <property type="entry name" value="Mitochondrial carrier"/>
    <property type="match status" value="1"/>
</dbReference>
<evidence type="ECO:0000256" key="1">
    <source>
        <dbReference type="ARBA" id="ARBA00004225"/>
    </source>
</evidence>
<accession>A0A2J7ZX36</accession>
<keyword evidence="6" id="KW-1133">Transmembrane helix</keyword>
<dbReference type="InterPro" id="IPR050567">
    <property type="entry name" value="Mitochondrial_Carrier"/>
</dbReference>
<protein>
    <submittedName>
        <fullName evidence="11">Putative mitochondrial carrier C4G9.20c</fullName>
    </submittedName>
</protein>
<evidence type="ECO:0000313" key="12">
    <source>
        <dbReference type="Proteomes" id="UP000236333"/>
    </source>
</evidence>
<keyword evidence="4 9" id="KW-0812">Transmembrane</keyword>
<sequence length="350" mass="37514">MNDTLSQVEHTPPVHKRILDILPGISGGVARVLIGQPFDTIKVRLQVLGKGTALAAKLPPSEVYSNSMDCVRKMIRAEGPLSFYKGTVAPLFGNMVLLGIHFPTFSAVRKALEGDDDHYTNFSVGNNLLAGAAAGAAGSVVSTPVELVRTKMQMQRRAALASTIVAPAGAAATEEAFYKGSVDCFKQVLAKHGVKGLYRGFSSTIVRDMQGYAWFFLGYEAMVNYYLQNAGPGVHTKADLNYLQVMSAGVIAGFGLWGSMFPIDTVKSKMQADNLAKPAYSSTMDCVSKVLKQEGQMGLWRGFSAAMYRAIPVNAGIFLAVEGARQGIKLYEEEVEHVYGGVVGPATTSN</sequence>
<evidence type="ECO:0000256" key="4">
    <source>
        <dbReference type="ARBA" id="ARBA00022692"/>
    </source>
</evidence>
<name>A0A2J7ZX36_9CHLO</name>
<keyword evidence="7" id="KW-0496">Mitochondrion</keyword>
<keyword evidence="12" id="KW-1185">Reference proteome</keyword>
<dbReference type="Gene3D" id="1.50.40.10">
    <property type="entry name" value="Mitochondrial carrier domain"/>
    <property type="match status" value="1"/>
</dbReference>
<dbReference type="Pfam" id="PF00153">
    <property type="entry name" value="Mito_carr"/>
    <property type="match status" value="3"/>
</dbReference>
<comment type="subcellular location">
    <subcellularLocation>
        <location evidence="1">Mitochondrion membrane</location>
        <topology evidence="1">Multi-pass membrane protein</topology>
    </subcellularLocation>
</comment>
<comment type="similarity">
    <text evidence="2 10">Belongs to the mitochondrial carrier (TC 2.A.29) family.</text>
</comment>
<dbReference type="GO" id="GO:1990575">
    <property type="term" value="P:mitochondrial L-ornithine transmembrane transport"/>
    <property type="evidence" value="ECO:0007669"/>
    <property type="project" value="TreeGrafter"/>
</dbReference>
<evidence type="ECO:0000313" key="11">
    <source>
        <dbReference type="EMBL" id="PNH04815.1"/>
    </source>
</evidence>
<evidence type="ECO:0000256" key="7">
    <source>
        <dbReference type="ARBA" id="ARBA00023128"/>
    </source>
</evidence>
<evidence type="ECO:0000256" key="2">
    <source>
        <dbReference type="ARBA" id="ARBA00006375"/>
    </source>
</evidence>
<dbReference type="AlphaFoldDB" id="A0A2J7ZX36"/>
<dbReference type="InterPro" id="IPR018108">
    <property type="entry name" value="MCP_transmembrane"/>
</dbReference>
<evidence type="ECO:0000256" key="10">
    <source>
        <dbReference type="RuleBase" id="RU000488"/>
    </source>
</evidence>
<feature type="repeat" description="Solcar" evidence="9">
    <location>
        <begin position="15"/>
        <end position="111"/>
    </location>
</feature>
<keyword evidence="3 10" id="KW-0813">Transport</keyword>
<evidence type="ECO:0000256" key="8">
    <source>
        <dbReference type="ARBA" id="ARBA00023136"/>
    </source>
</evidence>
<evidence type="ECO:0000256" key="9">
    <source>
        <dbReference type="PROSITE-ProRule" id="PRU00282"/>
    </source>
</evidence>
<dbReference type="PANTHER" id="PTHR45624">
    <property type="entry name" value="MITOCHONDRIAL BASIC AMINO ACIDS TRANSPORTER-RELATED"/>
    <property type="match status" value="1"/>
</dbReference>
<keyword evidence="8 9" id="KW-0472">Membrane</keyword>
<proteinExistence type="inferred from homology"/>
<gene>
    <name evidence="11" type="ORF">TSOC_008924</name>
</gene>
<feature type="repeat" description="Solcar" evidence="9">
    <location>
        <begin position="122"/>
        <end position="225"/>
    </location>
</feature>
<dbReference type="OrthoDB" id="14252at2759"/>
<dbReference type="PROSITE" id="PS50920">
    <property type="entry name" value="SOLCAR"/>
    <property type="match status" value="3"/>
</dbReference>